<comment type="caution">
    <text evidence="1">The sequence shown here is derived from an EMBL/GenBank/DDBJ whole genome shotgun (WGS) entry which is preliminary data.</text>
</comment>
<protein>
    <submittedName>
        <fullName evidence="1">Uncharacterized protein</fullName>
    </submittedName>
</protein>
<organism evidence="1 2">
    <name type="scientific">Sphingobium baderi LL03</name>
    <dbReference type="NCBI Taxonomy" id="1114964"/>
    <lineage>
        <taxon>Bacteria</taxon>
        <taxon>Pseudomonadati</taxon>
        <taxon>Pseudomonadota</taxon>
        <taxon>Alphaproteobacteria</taxon>
        <taxon>Sphingomonadales</taxon>
        <taxon>Sphingomonadaceae</taxon>
        <taxon>Sphingobium</taxon>
    </lineage>
</organism>
<accession>T0HRY6</accession>
<sequence>MPCRAAGGTGISQGFRNADAHQFIQYSLFAIQRAQTRSHHFAHRSISAGRQMALGMQ</sequence>
<evidence type="ECO:0000313" key="1">
    <source>
        <dbReference type="EMBL" id="EQB02105.1"/>
    </source>
</evidence>
<gene>
    <name evidence="1" type="ORF">L485_08825</name>
</gene>
<dbReference type="AlphaFoldDB" id="T0HRY6"/>
<reference evidence="1 2" key="1">
    <citation type="journal article" date="2013" name="Genome Announc.">
        <title>Draft Genome Sequence of a Hexachlorocyclohexane-Degrading Bacterium, Sphingobium baderi Strain LL03T.</title>
        <authorList>
            <person name="Kaur J."/>
            <person name="Verma H."/>
            <person name="Tripathi C."/>
            <person name="Khurana J.P."/>
            <person name="Lal R."/>
        </authorList>
    </citation>
    <scope>NUCLEOTIDE SEQUENCE [LARGE SCALE GENOMIC DNA]</scope>
    <source>
        <strain evidence="1 2">LL03</strain>
    </source>
</reference>
<dbReference type="EMBL" id="ATIB01000050">
    <property type="protein sequence ID" value="EQB02105.1"/>
    <property type="molecule type" value="Genomic_DNA"/>
</dbReference>
<keyword evidence="2" id="KW-1185">Reference proteome</keyword>
<dbReference type="Proteomes" id="UP000015524">
    <property type="component" value="Unassembled WGS sequence"/>
</dbReference>
<dbReference type="PATRIC" id="fig|1114964.3.peg.1720"/>
<proteinExistence type="predicted"/>
<name>T0HRY6_9SPHN</name>
<evidence type="ECO:0000313" key="2">
    <source>
        <dbReference type="Proteomes" id="UP000015524"/>
    </source>
</evidence>